<dbReference type="Proteomes" id="UP000319732">
    <property type="component" value="Unassembled WGS sequence"/>
</dbReference>
<evidence type="ECO:0000313" key="2">
    <source>
        <dbReference type="Proteomes" id="UP000319732"/>
    </source>
</evidence>
<dbReference type="Pfam" id="PF02597">
    <property type="entry name" value="ThiS"/>
    <property type="match status" value="1"/>
</dbReference>
<dbReference type="OrthoDB" id="6894792at2"/>
<dbReference type="InterPro" id="IPR003749">
    <property type="entry name" value="ThiS/MoaD-like"/>
</dbReference>
<sequence>MVKVSFTPNLNRHLSCPEQAVEGATVGQALQRVFVDNPRLASYILDDQGSLRKHVAVFVDGRMVGDRRYLSDTLTPDSEIYVAQALSGG</sequence>
<organism evidence="1 2">
    <name type="scientific">Exilibacterium tricleocarpae</name>
    <dbReference type="NCBI Taxonomy" id="2591008"/>
    <lineage>
        <taxon>Bacteria</taxon>
        <taxon>Pseudomonadati</taxon>
        <taxon>Pseudomonadota</taxon>
        <taxon>Gammaproteobacteria</taxon>
        <taxon>Cellvibrionales</taxon>
        <taxon>Cellvibrionaceae</taxon>
        <taxon>Exilibacterium</taxon>
    </lineage>
</organism>
<name>A0A545TLJ4_9GAMM</name>
<dbReference type="InterPro" id="IPR052045">
    <property type="entry name" value="Sulfur_Carrier/Prot_Modifier"/>
</dbReference>
<dbReference type="AlphaFoldDB" id="A0A545TLJ4"/>
<dbReference type="RefSeq" id="WP_142904872.1">
    <property type="nucleotide sequence ID" value="NZ_ML660094.1"/>
</dbReference>
<dbReference type="SUPFAM" id="SSF54285">
    <property type="entry name" value="MoaD/ThiS"/>
    <property type="match status" value="1"/>
</dbReference>
<dbReference type="CDD" id="cd17040">
    <property type="entry name" value="Ubl_MoaD_like"/>
    <property type="match status" value="1"/>
</dbReference>
<gene>
    <name evidence="1" type="ORF">FKG94_13510</name>
</gene>
<proteinExistence type="predicted"/>
<dbReference type="PANTHER" id="PTHR38031:SF1">
    <property type="entry name" value="SULFUR CARRIER PROTEIN CYSO"/>
    <property type="match status" value="1"/>
</dbReference>
<dbReference type="InterPro" id="IPR016155">
    <property type="entry name" value="Mopterin_synth/thiamin_S_b"/>
</dbReference>
<protein>
    <submittedName>
        <fullName evidence="1">MoaD/ThiS family protein</fullName>
    </submittedName>
</protein>
<evidence type="ECO:0000313" key="1">
    <source>
        <dbReference type="EMBL" id="TQV78093.1"/>
    </source>
</evidence>
<accession>A0A545TLJ4</accession>
<comment type="caution">
    <text evidence="1">The sequence shown here is derived from an EMBL/GenBank/DDBJ whole genome shotgun (WGS) entry which is preliminary data.</text>
</comment>
<dbReference type="EMBL" id="VHSG01000013">
    <property type="protein sequence ID" value="TQV78093.1"/>
    <property type="molecule type" value="Genomic_DNA"/>
</dbReference>
<dbReference type="InterPro" id="IPR012675">
    <property type="entry name" value="Beta-grasp_dom_sf"/>
</dbReference>
<keyword evidence="2" id="KW-1185">Reference proteome</keyword>
<reference evidence="1 2" key="1">
    <citation type="submission" date="2019-06" db="EMBL/GenBank/DDBJ databases">
        <title>Whole genome sequence for Cellvibrionaceae sp. R142.</title>
        <authorList>
            <person name="Wang G."/>
        </authorList>
    </citation>
    <scope>NUCLEOTIDE SEQUENCE [LARGE SCALE GENOMIC DNA]</scope>
    <source>
        <strain evidence="1 2">R142</strain>
    </source>
</reference>
<dbReference type="PANTHER" id="PTHR38031">
    <property type="entry name" value="SULFUR CARRIER PROTEIN SLR0821-RELATED"/>
    <property type="match status" value="1"/>
</dbReference>
<dbReference type="Gene3D" id="3.10.20.30">
    <property type="match status" value="1"/>
</dbReference>